<proteinExistence type="inferred from homology"/>
<name>A0A482WPN1_LAOST</name>
<feature type="region of interest" description="Disordered" evidence="5">
    <location>
        <begin position="364"/>
        <end position="440"/>
    </location>
</feature>
<dbReference type="InterPro" id="IPR011009">
    <property type="entry name" value="Kinase-like_dom_sf"/>
</dbReference>
<evidence type="ECO:0000313" key="7">
    <source>
        <dbReference type="EMBL" id="RZF35559.1"/>
    </source>
</evidence>
<dbReference type="FunFam" id="1.10.510.10:FF:000500">
    <property type="entry name" value="serine/threonine-protein kinase SBK1"/>
    <property type="match status" value="1"/>
</dbReference>
<keyword evidence="8" id="KW-1185">Reference proteome</keyword>
<gene>
    <name evidence="7" type="ORF">LSTR_LSTR014551</name>
</gene>
<dbReference type="SMART" id="SM00220">
    <property type="entry name" value="S_TKc"/>
    <property type="match status" value="1"/>
</dbReference>
<keyword evidence="2 3" id="KW-0067">ATP-binding</keyword>
<dbReference type="PANTHER" id="PTHR24359">
    <property type="entry name" value="SERINE/THREONINE-PROTEIN KINASE SBK1"/>
    <property type="match status" value="1"/>
</dbReference>
<dbReference type="AlphaFoldDB" id="A0A482WPN1"/>
<reference evidence="7 8" key="1">
    <citation type="journal article" date="2017" name="Gigascience">
        <title>Genome sequence of the small brown planthopper, Laodelphax striatellus.</title>
        <authorList>
            <person name="Zhu J."/>
            <person name="Jiang F."/>
            <person name="Wang X."/>
            <person name="Yang P."/>
            <person name="Bao Y."/>
            <person name="Zhao W."/>
            <person name="Wang W."/>
            <person name="Lu H."/>
            <person name="Wang Q."/>
            <person name="Cui N."/>
            <person name="Li J."/>
            <person name="Chen X."/>
            <person name="Luo L."/>
            <person name="Yu J."/>
            <person name="Kang L."/>
            <person name="Cui F."/>
        </authorList>
    </citation>
    <scope>NUCLEOTIDE SEQUENCE [LARGE SCALE GENOMIC DNA]</scope>
    <source>
        <strain evidence="7">Lst14</strain>
    </source>
</reference>
<dbReference type="OrthoDB" id="6513151at2759"/>
<keyword evidence="1 3" id="KW-0547">Nucleotide-binding</keyword>
<protein>
    <recommendedName>
        <fullName evidence="6">Protein kinase domain-containing protein</fullName>
    </recommendedName>
</protein>
<dbReference type="InParanoid" id="A0A482WPN1"/>
<feature type="compositionally biased region" description="Polar residues" evidence="5">
    <location>
        <begin position="399"/>
        <end position="411"/>
    </location>
</feature>
<keyword evidence="4" id="KW-0723">Serine/threonine-protein kinase</keyword>
<sequence length="440" mass="50686">MTSSSGVKKAIGGSIHRIREFELEKVNLAEEFDILQIVGEGWFGKILLVEHKQSDSEMVLKALPKPYISIKDFYREYHYGLHLSAHRNIVTTYDVAFETAGFYVFSQEYAPLGDLTSNVSDIGIGELHTKRVAKQLAAALEHLHARELVHRDVKLDNILVFRSDFSRIKLCDFGETRRIGTAVRRRNEWLPYAPPDVLLINNDDTYKAETSHDVWQFAIVMFVCLTGCLPWQKAAWDDPRYARYLYWHGSNNVLMHVRVPKLFKLLSSRCQRWMRKFLEPRPDKRITAFTDLSKYLDDRWLKASLDRQNDSYEDESLCPSMYSYHSSLEEKNKLLATLAEYGIETTVDRVAKKDRIRDWIQSSVIAEDEEGEEEEEEEQQEAQTRNEGPQRSARPSVAKKTSVSTNSSTRKTVSRRTMKEGSSSAGTNQTEATSSRSESY</sequence>
<dbReference type="Gene3D" id="1.10.510.10">
    <property type="entry name" value="Transferase(Phosphotransferase) domain 1"/>
    <property type="match status" value="1"/>
</dbReference>
<dbReference type="InterPro" id="IPR000719">
    <property type="entry name" value="Prot_kinase_dom"/>
</dbReference>
<evidence type="ECO:0000256" key="5">
    <source>
        <dbReference type="SAM" id="MobiDB-lite"/>
    </source>
</evidence>
<comment type="caution">
    <text evidence="7">The sequence shown here is derived from an EMBL/GenBank/DDBJ whole genome shotgun (WGS) entry which is preliminary data.</text>
</comment>
<dbReference type="InterPro" id="IPR017441">
    <property type="entry name" value="Protein_kinase_ATP_BS"/>
</dbReference>
<dbReference type="EMBL" id="QKKF02028027">
    <property type="protein sequence ID" value="RZF35559.1"/>
    <property type="molecule type" value="Genomic_DNA"/>
</dbReference>
<comment type="similarity">
    <text evidence="4">Belongs to the protein kinase superfamily.</text>
</comment>
<dbReference type="PROSITE" id="PS50011">
    <property type="entry name" value="PROTEIN_KINASE_DOM"/>
    <property type="match status" value="1"/>
</dbReference>
<dbReference type="PROSITE" id="PS00108">
    <property type="entry name" value="PROTEIN_KINASE_ST"/>
    <property type="match status" value="1"/>
</dbReference>
<evidence type="ECO:0000256" key="1">
    <source>
        <dbReference type="ARBA" id="ARBA00022741"/>
    </source>
</evidence>
<feature type="compositionally biased region" description="Polar residues" evidence="5">
    <location>
        <begin position="420"/>
        <end position="440"/>
    </location>
</feature>
<dbReference type="InterPro" id="IPR008271">
    <property type="entry name" value="Ser/Thr_kinase_AS"/>
</dbReference>
<feature type="compositionally biased region" description="Acidic residues" evidence="5">
    <location>
        <begin position="366"/>
        <end position="380"/>
    </location>
</feature>
<evidence type="ECO:0000256" key="4">
    <source>
        <dbReference type="RuleBase" id="RU000304"/>
    </source>
</evidence>
<dbReference type="GO" id="GO:0004674">
    <property type="term" value="F:protein serine/threonine kinase activity"/>
    <property type="evidence" value="ECO:0007669"/>
    <property type="project" value="UniProtKB-KW"/>
</dbReference>
<dbReference type="Pfam" id="PF00069">
    <property type="entry name" value="Pkinase"/>
    <property type="match status" value="1"/>
</dbReference>
<dbReference type="SUPFAM" id="SSF56112">
    <property type="entry name" value="Protein kinase-like (PK-like)"/>
    <property type="match status" value="1"/>
</dbReference>
<organism evidence="7 8">
    <name type="scientific">Laodelphax striatellus</name>
    <name type="common">Small brown planthopper</name>
    <name type="synonym">Delphax striatella</name>
    <dbReference type="NCBI Taxonomy" id="195883"/>
    <lineage>
        <taxon>Eukaryota</taxon>
        <taxon>Metazoa</taxon>
        <taxon>Ecdysozoa</taxon>
        <taxon>Arthropoda</taxon>
        <taxon>Hexapoda</taxon>
        <taxon>Insecta</taxon>
        <taxon>Pterygota</taxon>
        <taxon>Neoptera</taxon>
        <taxon>Paraneoptera</taxon>
        <taxon>Hemiptera</taxon>
        <taxon>Auchenorrhyncha</taxon>
        <taxon>Fulgoroidea</taxon>
        <taxon>Delphacidae</taxon>
        <taxon>Criomorphinae</taxon>
        <taxon>Laodelphax</taxon>
    </lineage>
</organism>
<dbReference type="Proteomes" id="UP000291343">
    <property type="component" value="Unassembled WGS sequence"/>
</dbReference>
<accession>A0A482WPN1</accession>
<dbReference type="GO" id="GO:0005524">
    <property type="term" value="F:ATP binding"/>
    <property type="evidence" value="ECO:0007669"/>
    <property type="project" value="UniProtKB-UniRule"/>
</dbReference>
<evidence type="ECO:0000256" key="2">
    <source>
        <dbReference type="ARBA" id="ARBA00022840"/>
    </source>
</evidence>
<dbReference type="PROSITE" id="PS00107">
    <property type="entry name" value="PROTEIN_KINASE_ATP"/>
    <property type="match status" value="1"/>
</dbReference>
<dbReference type="FunCoup" id="A0A482WPN1">
    <property type="interactions" value="3"/>
</dbReference>
<dbReference type="PANTHER" id="PTHR24359:SF1">
    <property type="entry name" value="INHIBITOR OF NUCLEAR FACTOR KAPPA-B KINASE EPSILON SUBUNIT HOMOLOG 1-RELATED"/>
    <property type="match status" value="1"/>
</dbReference>
<keyword evidence="4" id="KW-0808">Transferase</keyword>
<feature type="binding site" evidence="3">
    <location>
        <position position="61"/>
    </location>
    <ligand>
        <name>ATP</name>
        <dbReference type="ChEBI" id="CHEBI:30616"/>
    </ligand>
</feature>
<feature type="domain" description="Protein kinase" evidence="6">
    <location>
        <begin position="32"/>
        <end position="301"/>
    </location>
</feature>
<dbReference type="SMR" id="A0A482WPN1"/>
<evidence type="ECO:0000256" key="3">
    <source>
        <dbReference type="PROSITE-ProRule" id="PRU10141"/>
    </source>
</evidence>
<evidence type="ECO:0000259" key="6">
    <source>
        <dbReference type="PROSITE" id="PS50011"/>
    </source>
</evidence>
<keyword evidence="4" id="KW-0418">Kinase</keyword>
<evidence type="ECO:0000313" key="8">
    <source>
        <dbReference type="Proteomes" id="UP000291343"/>
    </source>
</evidence>